<dbReference type="PANTHER" id="PTHR35936">
    <property type="entry name" value="MEMBRANE-BOUND LYTIC MUREIN TRANSGLYCOSYLASE F"/>
    <property type="match status" value="1"/>
</dbReference>
<organism evidence="7 8">
    <name type="scientific">Legionella brunensis</name>
    <dbReference type="NCBI Taxonomy" id="29422"/>
    <lineage>
        <taxon>Bacteria</taxon>
        <taxon>Pseudomonadati</taxon>
        <taxon>Pseudomonadota</taxon>
        <taxon>Gammaproteobacteria</taxon>
        <taxon>Legionellales</taxon>
        <taxon>Legionellaceae</taxon>
        <taxon>Legionella</taxon>
    </lineage>
</organism>
<evidence type="ECO:0000259" key="6">
    <source>
        <dbReference type="SMART" id="SM00062"/>
    </source>
</evidence>
<keyword evidence="8" id="KW-1185">Reference proteome</keyword>
<evidence type="ECO:0000256" key="5">
    <source>
        <dbReference type="SAM" id="SignalP"/>
    </source>
</evidence>
<dbReference type="InterPro" id="IPR001638">
    <property type="entry name" value="Solute-binding_3/MltF_N"/>
</dbReference>
<dbReference type="STRING" id="29422.Lbru_2794"/>
<comment type="caution">
    <text evidence="7">The sequence shown here is derived from an EMBL/GenBank/DDBJ whole genome shotgun (WGS) entry which is preliminary data.</text>
</comment>
<dbReference type="PATRIC" id="fig|29422.6.peg.2961"/>
<dbReference type="Proteomes" id="UP000054742">
    <property type="component" value="Unassembled WGS sequence"/>
</dbReference>
<proteinExistence type="inferred from homology"/>
<evidence type="ECO:0000256" key="4">
    <source>
        <dbReference type="RuleBase" id="RU003744"/>
    </source>
</evidence>
<dbReference type="EMBL" id="LNXV01000034">
    <property type="protein sequence ID" value="KTC77901.1"/>
    <property type="molecule type" value="Genomic_DNA"/>
</dbReference>
<dbReference type="AlphaFoldDB" id="A0A0W0S4B2"/>
<dbReference type="PROSITE" id="PS01039">
    <property type="entry name" value="SBP_BACTERIAL_3"/>
    <property type="match status" value="1"/>
</dbReference>
<protein>
    <submittedName>
        <fullName evidence="7">Arginine ABC transporter substrate-binding protein</fullName>
    </submittedName>
</protein>
<dbReference type="Pfam" id="PF00497">
    <property type="entry name" value="SBP_bac_3"/>
    <property type="match status" value="1"/>
</dbReference>
<dbReference type="CDD" id="cd13622">
    <property type="entry name" value="PBP2_Arg_3"/>
    <property type="match status" value="1"/>
</dbReference>
<comment type="similarity">
    <text evidence="2 4">Belongs to the bacterial solute-binding protein 3 family.</text>
</comment>
<dbReference type="SUPFAM" id="SSF53850">
    <property type="entry name" value="Periplasmic binding protein-like II"/>
    <property type="match status" value="1"/>
</dbReference>
<gene>
    <name evidence="7" type="ORF">Lbru_2794</name>
</gene>
<dbReference type="PANTHER" id="PTHR35936:SF20">
    <property type="entry name" value="ABC TRANSPORTER ARGININE-BINDING PROTEIN 2-RELATED"/>
    <property type="match status" value="1"/>
</dbReference>
<dbReference type="InterPro" id="IPR018313">
    <property type="entry name" value="SBP_3_CS"/>
</dbReference>
<keyword evidence="3 5" id="KW-0732">Signal</keyword>
<accession>A0A0W0S4B2</accession>
<feature type="signal peptide" evidence="5">
    <location>
        <begin position="1"/>
        <end position="17"/>
    </location>
</feature>
<evidence type="ECO:0000256" key="3">
    <source>
        <dbReference type="ARBA" id="ARBA00022729"/>
    </source>
</evidence>
<evidence type="ECO:0000313" key="7">
    <source>
        <dbReference type="EMBL" id="KTC77901.1"/>
    </source>
</evidence>
<dbReference type="Gene3D" id="3.40.190.10">
    <property type="entry name" value="Periplasmic binding protein-like II"/>
    <property type="match status" value="2"/>
</dbReference>
<comment type="subcellular location">
    <subcellularLocation>
        <location evidence="1">Cell envelope</location>
    </subcellularLocation>
</comment>
<evidence type="ECO:0000256" key="2">
    <source>
        <dbReference type="ARBA" id="ARBA00010333"/>
    </source>
</evidence>
<name>A0A0W0S4B2_9GAMM</name>
<feature type="chain" id="PRO_5006911590" evidence="5">
    <location>
        <begin position="18"/>
        <end position="249"/>
    </location>
</feature>
<reference evidence="7 8" key="1">
    <citation type="submission" date="2015-11" db="EMBL/GenBank/DDBJ databases">
        <title>Genomic analysis of 38 Legionella species identifies large and diverse effector repertoires.</title>
        <authorList>
            <person name="Burstein D."/>
            <person name="Amaro F."/>
            <person name="Zusman T."/>
            <person name="Lifshitz Z."/>
            <person name="Cohen O."/>
            <person name="Gilbert J.A."/>
            <person name="Pupko T."/>
            <person name="Shuman H.A."/>
            <person name="Segal G."/>
        </authorList>
    </citation>
    <scope>NUCLEOTIDE SEQUENCE [LARGE SCALE GENOMIC DNA]</scope>
    <source>
        <strain evidence="7 8">ATCC 43878</strain>
    </source>
</reference>
<evidence type="ECO:0000313" key="8">
    <source>
        <dbReference type="Proteomes" id="UP000054742"/>
    </source>
</evidence>
<evidence type="ECO:0000256" key="1">
    <source>
        <dbReference type="ARBA" id="ARBA00004196"/>
    </source>
</evidence>
<feature type="domain" description="Solute-binding protein family 3/N-terminal" evidence="6">
    <location>
        <begin position="21"/>
        <end position="239"/>
    </location>
</feature>
<dbReference type="GO" id="GO:0030313">
    <property type="term" value="C:cell envelope"/>
    <property type="evidence" value="ECO:0007669"/>
    <property type="project" value="UniProtKB-SubCell"/>
</dbReference>
<dbReference type="SMART" id="SM00062">
    <property type="entry name" value="PBPb"/>
    <property type="match status" value="1"/>
</dbReference>
<dbReference type="RefSeq" id="WP_065235476.1">
    <property type="nucleotide sequence ID" value="NZ_CAAAHU010000011.1"/>
</dbReference>
<sequence>MKFLYLIMLFFCNLSFAANPTVTVGTPLFNPPYVMVSGSTVAGFDIDLMNAICARLQWNCNYLPLKFPLLLDAVANNKVDFAIGSIVMTSERRQRFNFSIPYLICDGGFSLLAGNSINSVNDLRGKRVGVLKAREYYQYLSENFINQFTIVPYDQYQNIFLDLKSGKIDAVFGNYFSALYLDHQYPSELKILPQHFQVGEGLGIIASPSNQDKLEQINQVLLQFQADGTFVGLYNYNFEFFTKQPTLSY</sequence>